<protein>
    <submittedName>
        <fullName evidence="1">Uncharacterized protein</fullName>
    </submittedName>
</protein>
<reference evidence="1" key="1">
    <citation type="submission" date="2022-11" db="EMBL/GenBank/DDBJ databases">
        <title>Genome Sequence of Nemania bipapillata.</title>
        <authorList>
            <person name="Buettner E."/>
        </authorList>
    </citation>
    <scope>NUCLEOTIDE SEQUENCE</scope>
    <source>
        <strain evidence="1">CP14</strain>
    </source>
</reference>
<keyword evidence="2" id="KW-1185">Reference proteome</keyword>
<organism evidence="1 2">
    <name type="scientific">Nemania bipapillata</name>
    <dbReference type="NCBI Taxonomy" id="110536"/>
    <lineage>
        <taxon>Eukaryota</taxon>
        <taxon>Fungi</taxon>
        <taxon>Dikarya</taxon>
        <taxon>Ascomycota</taxon>
        <taxon>Pezizomycotina</taxon>
        <taxon>Sordariomycetes</taxon>
        <taxon>Xylariomycetidae</taxon>
        <taxon>Xylariales</taxon>
        <taxon>Xylariaceae</taxon>
        <taxon>Nemania</taxon>
    </lineage>
</organism>
<evidence type="ECO:0000313" key="2">
    <source>
        <dbReference type="Proteomes" id="UP001153334"/>
    </source>
</evidence>
<evidence type="ECO:0000313" key="1">
    <source>
        <dbReference type="EMBL" id="KAJ8109922.1"/>
    </source>
</evidence>
<accession>A0ACC2I3P0</accession>
<gene>
    <name evidence="1" type="ORF">ONZ43_g6010</name>
</gene>
<sequence length="201" mass="20413">MQFTTLTLAAISIVSAIAAPSAVARSDPKILTSAISEVSDTRSAVDNQVAIIKNLVQTTVNSAVVPALQASLQNIAGEITSVTSFVKPLVTDVALPLAQAELDNLPGFVADVQAIAGDVQDAANVILAGLSQQTLGLVKSEVLLVLATVNPFVQPVIQFANSAIVGASGPSTDSVQTAVATTQVIVGQIVGPITAAYTKIN</sequence>
<dbReference type="EMBL" id="JAPESX010002010">
    <property type="protein sequence ID" value="KAJ8109922.1"/>
    <property type="molecule type" value="Genomic_DNA"/>
</dbReference>
<comment type="caution">
    <text evidence="1">The sequence shown here is derived from an EMBL/GenBank/DDBJ whole genome shotgun (WGS) entry which is preliminary data.</text>
</comment>
<name>A0ACC2I3P0_9PEZI</name>
<proteinExistence type="predicted"/>
<dbReference type="Proteomes" id="UP001153334">
    <property type="component" value="Unassembled WGS sequence"/>
</dbReference>